<feature type="domain" description="Doubled CXXCH motif" evidence="3">
    <location>
        <begin position="258"/>
        <end position="290"/>
    </location>
</feature>
<organism evidence="4 5">
    <name type="scientific">Desulfurobacterium indicum</name>
    <dbReference type="NCBI Taxonomy" id="1914305"/>
    <lineage>
        <taxon>Bacteria</taxon>
        <taxon>Pseudomonadati</taxon>
        <taxon>Aquificota</taxon>
        <taxon>Aquificia</taxon>
        <taxon>Desulfurobacteriales</taxon>
        <taxon>Desulfurobacteriaceae</taxon>
        <taxon>Desulfurobacterium</taxon>
    </lineage>
</organism>
<dbReference type="OrthoDB" id="5427780at2"/>
<dbReference type="RefSeq" id="WP_076712630.1">
    <property type="nucleotide sequence ID" value="NZ_MOEN01000007.1"/>
</dbReference>
<keyword evidence="5" id="KW-1185">Reference proteome</keyword>
<feature type="signal peptide" evidence="2">
    <location>
        <begin position="1"/>
        <end position="20"/>
    </location>
</feature>
<evidence type="ECO:0000313" key="5">
    <source>
        <dbReference type="Proteomes" id="UP000187408"/>
    </source>
</evidence>
<dbReference type="GO" id="GO:0016491">
    <property type="term" value="F:oxidoreductase activity"/>
    <property type="evidence" value="ECO:0007669"/>
    <property type="project" value="TreeGrafter"/>
</dbReference>
<dbReference type="AlphaFoldDB" id="A0A1R1MM44"/>
<evidence type="ECO:0000256" key="1">
    <source>
        <dbReference type="ARBA" id="ARBA00022729"/>
    </source>
</evidence>
<dbReference type="PANTHER" id="PTHR35038">
    <property type="entry name" value="DISSIMILATORY SULFITE REDUCTASE SIRA"/>
    <property type="match status" value="1"/>
</dbReference>
<dbReference type="PANTHER" id="PTHR35038:SF6">
    <property type="entry name" value="SURFACE LOCALIZED DECAHEME CYTOCHROME C LIPOPROTEIN"/>
    <property type="match status" value="1"/>
</dbReference>
<keyword evidence="1 2" id="KW-0732">Signal</keyword>
<dbReference type="Gene3D" id="1.10.1130.10">
    <property type="entry name" value="Flavocytochrome C3, Chain A"/>
    <property type="match status" value="4"/>
</dbReference>
<dbReference type="InterPro" id="IPR036280">
    <property type="entry name" value="Multihaem_cyt_sf"/>
</dbReference>
<evidence type="ECO:0000256" key="2">
    <source>
        <dbReference type="SAM" id="SignalP"/>
    </source>
</evidence>
<dbReference type="EMBL" id="MOEN01000007">
    <property type="protein sequence ID" value="OMH40892.1"/>
    <property type="molecule type" value="Genomic_DNA"/>
</dbReference>
<dbReference type="STRING" id="1914305.BLW93_02985"/>
<reference evidence="4 5" key="1">
    <citation type="submission" date="2016-10" db="EMBL/GenBank/DDBJ databases">
        <title>Genome sequence of a sulfur-reducing bacterium Desulfurobacterium indicum K6013.</title>
        <authorList>
            <person name="Cao J."/>
            <person name="Shao Z."/>
            <person name="Alain K."/>
            <person name="Jebbar M."/>
        </authorList>
    </citation>
    <scope>NUCLEOTIDE SEQUENCE [LARGE SCALE GENOMIC DNA]</scope>
    <source>
        <strain evidence="4 5">K6013</strain>
    </source>
</reference>
<dbReference type="Proteomes" id="UP000187408">
    <property type="component" value="Unassembled WGS sequence"/>
</dbReference>
<feature type="chain" id="PRO_5012571094" description="Doubled CXXCH motif domain-containing protein" evidence="2">
    <location>
        <begin position="21"/>
        <end position="842"/>
    </location>
</feature>
<feature type="domain" description="Doubled CXXCH motif" evidence="3">
    <location>
        <begin position="646"/>
        <end position="680"/>
    </location>
</feature>
<accession>A0A1R1MM44</accession>
<dbReference type="InterPro" id="IPR010177">
    <property type="entry name" value="Paired_CXXCH_1"/>
</dbReference>
<proteinExistence type="predicted"/>
<name>A0A1R1MM44_9BACT</name>
<feature type="domain" description="Doubled CXXCH motif" evidence="3">
    <location>
        <begin position="514"/>
        <end position="547"/>
    </location>
</feature>
<dbReference type="InterPro" id="IPR051829">
    <property type="entry name" value="Multiheme_Cytochr_ET"/>
</dbReference>
<evidence type="ECO:0000259" key="3">
    <source>
        <dbReference type="Pfam" id="PF09699"/>
    </source>
</evidence>
<feature type="domain" description="Doubled CXXCH motif" evidence="3">
    <location>
        <begin position="178"/>
        <end position="219"/>
    </location>
</feature>
<sequence length="842" mass="90966">MRKTLAILLSVVAIPTVSHAKLEKSMKKDCLVCHQNWLLEAKVSSPKLLTDRTLTAGDTIMCLTCHDGSMADDRLTFLNFGKHSHPVDVKVPADMEIPKKFPLHNGKLFCGTCHTPHSEVGSQDKLDYTFMRFKNTDSSMCIECHKNNAGHGNHPILADTAGKMSSFVIAKIESLHGKVGKDGEVTCQSCHAAHKGQGEHALIVSNKNSQLCSVCHTEELNSPEHKNNMSHPILVAVNSLGVKPAETGLKFGSEDKVECYTCHKVHHSKETKLLAESPKALCIACHVSEKTALHSKHGFADKDACLECHTAHKAVGPNLWGRKLNDKAEAYAVYLNASNEDKMCISCHYPGGEAPDIGTISHPTNVETKFKSLPLKNGKVACVTCHNPHKWSVVGAPESDRPNGSFLRVPEKDLCGRCHPGNCACKKGVHAAINVKNVLGETSKNAGNCAACHVPHKAVGAYLKGIKGGEGLDNVSSFCMACHGKGGVAKAKVMAGKFKDHPIDVRMKDGSVVTCSSCHNPHNANPYALVKPVEGDSSLCLECHRSKNLKGTAHYLVAKDGNIEKNGQCSACHTPHNPKGPTLWSRELGEGKTVNEKQCSSCHAPGEMAANLTTGKITHPLGGKVDSEVVPAINQKTGLPGEGVVDCASCHDPHGSAAAKPFLRVTNNGSKLCISCHKAEASIKGTGHDINGQMCSTCHVPHQAKSAFLWKMDIKHFTYPNGEAVDRASSYCLTCHSKGGIAENATVKYYFHPRADFDIVAQDRPGRKGVWPIFAEDGSEFKRGGAIACETCHDAHIHGKTYFLRNKTVAGSTCVDCHGDEALIRYMWYHKKEVRQSTSSYK</sequence>
<gene>
    <name evidence="4" type="ORF">BLW93_02985</name>
</gene>
<comment type="caution">
    <text evidence="4">The sequence shown here is derived from an EMBL/GenBank/DDBJ whole genome shotgun (WGS) entry which is preliminary data.</text>
</comment>
<dbReference type="SUPFAM" id="SSF48695">
    <property type="entry name" value="Multiheme cytochromes"/>
    <property type="match status" value="3"/>
</dbReference>
<feature type="domain" description="Doubled CXXCH motif" evidence="3">
    <location>
        <begin position="102"/>
        <end position="149"/>
    </location>
</feature>
<dbReference type="Pfam" id="PF09699">
    <property type="entry name" value="Paired_CXXCH_1"/>
    <property type="match status" value="5"/>
</dbReference>
<dbReference type="NCBIfam" id="TIGR01905">
    <property type="entry name" value="paired_CXXCH_1"/>
    <property type="match status" value="2"/>
</dbReference>
<protein>
    <recommendedName>
        <fullName evidence="3">Doubled CXXCH motif domain-containing protein</fullName>
    </recommendedName>
</protein>
<evidence type="ECO:0000313" key="4">
    <source>
        <dbReference type="EMBL" id="OMH40892.1"/>
    </source>
</evidence>